<proteinExistence type="predicted"/>
<dbReference type="PANTHER" id="PTHR35936">
    <property type="entry name" value="MEMBRANE-BOUND LYTIC MUREIN TRANSGLYCOSYLASE F"/>
    <property type="match status" value="1"/>
</dbReference>
<evidence type="ECO:0000259" key="4">
    <source>
        <dbReference type="SMART" id="SM00062"/>
    </source>
</evidence>
<dbReference type="InterPro" id="IPR001638">
    <property type="entry name" value="Solute-binding_3/MltF_N"/>
</dbReference>
<accession>A0A9W5USH9</accession>
<keyword evidence="6" id="KW-1185">Reference proteome</keyword>
<feature type="transmembrane region" description="Helical" evidence="3">
    <location>
        <begin position="565"/>
        <end position="586"/>
    </location>
</feature>
<dbReference type="AlphaFoldDB" id="A0A9W5USH9"/>
<dbReference type="OrthoDB" id="9807888at2"/>
<dbReference type="SMART" id="SM00062">
    <property type="entry name" value="PBPb"/>
    <property type="match status" value="1"/>
</dbReference>
<sequence length="712" mass="74783">MRVPDRPRRAGVQPPRGVLVFVALTLTAVSTVAFATERPDSATVADYLSNSSIAGRDLRVGVLADRPLVGEGDGYGTANSFDLDLASAFGRSLGVSVRFQAVDATDRLSALLNGRVDLVFASLVRTAEREQLVQFAGPYLEGKLVVATGTTWPSPAKRHSLCVAAGSAAEPAAARTDSVLIRGLSPGRCVAEVLAGRLDATAGDEILLRSYVAAAGGKLKLFPLAAYQPAQRYFIGVAPRDPFLKALVDSFLHASYIRGVDGVWQQAADRHLVAAGFTGLQPRPEGTMLRGAGDGPRPTSSPVAMKAVTTGTPPSTRRSRTIAHRRRRGTARRTVLLRTAATAVPVDPPAPTGEPAAAEASRQGPLSPGAWSLLFGVPVAVSALYLWIQSGGDRQFTLMLAQSVNPINFLAAVSLSVVWIFPAVPALLFTVGAVVLSSAVDRGGRQRLCDRYAVARWTARVPGWVVWCSIVAAAVSTPLVFAPAWALALCVARQRAVTGRQLPGARRLRWLALSASGAIVGLLVVLALPAGPALALTIGWPVLLLVAGVDAPLHPARVVPFLRASAALAGLLALGVIHAVVTTPVLPSTALQIARAPVPSSTPGQTASDPDVAAADPPLRHLRGYLVSVDDEYTTVLSDAGGVETVRNDEVRSRISCPSLSDLPGDSATLLGLPLRESLLKALARQQRPSTLEDPRCIMRVDAPPDDRSETR</sequence>
<keyword evidence="1" id="KW-0732">Signal</keyword>
<feature type="domain" description="Solute-binding protein family 3/N-terminal" evidence="4">
    <location>
        <begin position="57"/>
        <end position="275"/>
    </location>
</feature>
<organism evidence="5 6">
    <name type="scientific">Micromonospora sediminimaris</name>
    <dbReference type="NCBI Taxonomy" id="547162"/>
    <lineage>
        <taxon>Bacteria</taxon>
        <taxon>Bacillati</taxon>
        <taxon>Actinomycetota</taxon>
        <taxon>Actinomycetes</taxon>
        <taxon>Micromonosporales</taxon>
        <taxon>Micromonosporaceae</taxon>
        <taxon>Micromonospora</taxon>
    </lineage>
</organism>
<feature type="region of interest" description="Disordered" evidence="2">
    <location>
        <begin position="290"/>
        <end position="325"/>
    </location>
</feature>
<evidence type="ECO:0000256" key="3">
    <source>
        <dbReference type="SAM" id="Phobius"/>
    </source>
</evidence>
<feature type="transmembrane region" description="Helical" evidence="3">
    <location>
        <begin position="409"/>
        <end position="436"/>
    </location>
</feature>
<protein>
    <recommendedName>
        <fullName evidence="4">Solute-binding protein family 3/N-terminal domain-containing protein</fullName>
    </recommendedName>
</protein>
<dbReference type="RefSeq" id="WP_093407923.1">
    <property type="nucleotide sequence ID" value="NZ_BOPD01000026.1"/>
</dbReference>
<evidence type="ECO:0000256" key="1">
    <source>
        <dbReference type="ARBA" id="ARBA00022729"/>
    </source>
</evidence>
<evidence type="ECO:0000313" key="5">
    <source>
        <dbReference type="EMBL" id="GIJ34979.1"/>
    </source>
</evidence>
<dbReference type="Gene3D" id="3.40.190.10">
    <property type="entry name" value="Periplasmic binding protein-like II"/>
    <property type="match status" value="2"/>
</dbReference>
<dbReference type="PANTHER" id="PTHR35936:SF17">
    <property type="entry name" value="ARGININE-BINDING EXTRACELLULAR PROTEIN ARTP"/>
    <property type="match status" value="1"/>
</dbReference>
<dbReference type="Proteomes" id="UP000607311">
    <property type="component" value="Unassembled WGS sequence"/>
</dbReference>
<evidence type="ECO:0000256" key="2">
    <source>
        <dbReference type="SAM" id="MobiDB-lite"/>
    </source>
</evidence>
<comment type="caution">
    <text evidence="5">The sequence shown here is derived from an EMBL/GenBank/DDBJ whole genome shotgun (WGS) entry which is preliminary data.</text>
</comment>
<keyword evidence="3" id="KW-0472">Membrane</keyword>
<feature type="region of interest" description="Disordered" evidence="2">
    <location>
        <begin position="342"/>
        <end position="363"/>
    </location>
</feature>
<feature type="transmembrane region" description="Helical" evidence="3">
    <location>
        <begin position="510"/>
        <end position="528"/>
    </location>
</feature>
<feature type="transmembrane region" description="Helical" evidence="3">
    <location>
        <begin position="464"/>
        <end position="489"/>
    </location>
</feature>
<dbReference type="Pfam" id="PF00497">
    <property type="entry name" value="SBP_bac_3"/>
    <property type="match status" value="1"/>
</dbReference>
<name>A0A9W5USH9_9ACTN</name>
<feature type="transmembrane region" description="Helical" evidence="3">
    <location>
        <begin position="369"/>
        <end position="388"/>
    </location>
</feature>
<reference evidence="5" key="1">
    <citation type="submission" date="2021-01" db="EMBL/GenBank/DDBJ databases">
        <title>Whole genome shotgun sequence of Verrucosispora sediminis NBRC 107745.</title>
        <authorList>
            <person name="Komaki H."/>
            <person name="Tamura T."/>
        </authorList>
    </citation>
    <scope>NUCLEOTIDE SEQUENCE</scope>
    <source>
        <strain evidence="5">NBRC 107745</strain>
    </source>
</reference>
<dbReference type="EMBL" id="BOPD01000026">
    <property type="protein sequence ID" value="GIJ34979.1"/>
    <property type="molecule type" value="Genomic_DNA"/>
</dbReference>
<gene>
    <name evidence="5" type="ORF">Vse01_41270</name>
</gene>
<keyword evidence="3" id="KW-0812">Transmembrane</keyword>
<keyword evidence="3" id="KW-1133">Transmembrane helix</keyword>
<evidence type="ECO:0000313" key="6">
    <source>
        <dbReference type="Proteomes" id="UP000607311"/>
    </source>
</evidence>
<dbReference type="SUPFAM" id="SSF53850">
    <property type="entry name" value="Periplasmic binding protein-like II"/>
    <property type="match status" value="1"/>
</dbReference>